<feature type="domain" description="GST N-terminal" evidence="4">
    <location>
        <begin position="2"/>
        <end position="81"/>
    </location>
</feature>
<evidence type="ECO:0000313" key="6">
    <source>
        <dbReference type="EMBL" id="RWR75777.1"/>
    </source>
</evidence>
<feature type="domain" description="GST C-terminal" evidence="5">
    <location>
        <begin position="86"/>
        <end position="218"/>
    </location>
</feature>
<dbReference type="Proteomes" id="UP000283530">
    <property type="component" value="Unassembled WGS sequence"/>
</dbReference>
<dbReference type="Pfam" id="PF13410">
    <property type="entry name" value="GST_C_2"/>
    <property type="match status" value="1"/>
</dbReference>
<protein>
    <recommendedName>
        <fullName evidence="1">glutathione transferase</fullName>
        <ecNumber evidence="1">2.5.1.18</ecNumber>
    </recommendedName>
</protein>
<dbReference type="Pfam" id="PF02798">
    <property type="entry name" value="GST_N"/>
    <property type="match status" value="2"/>
</dbReference>
<dbReference type="CDD" id="cd03058">
    <property type="entry name" value="GST_N_Tau"/>
    <property type="match status" value="2"/>
</dbReference>
<keyword evidence="2 6" id="KW-0808">Transferase</keyword>
<dbReference type="InterPro" id="IPR036282">
    <property type="entry name" value="Glutathione-S-Trfase_C_sf"/>
</dbReference>
<dbReference type="CDD" id="cd03185">
    <property type="entry name" value="GST_C_Tau"/>
    <property type="match status" value="2"/>
</dbReference>
<dbReference type="EMBL" id="QPKB01000002">
    <property type="protein sequence ID" value="RWR75777.1"/>
    <property type="molecule type" value="Genomic_DNA"/>
</dbReference>
<keyword evidence="7" id="KW-1185">Reference proteome</keyword>
<dbReference type="InterPro" id="IPR004046">
    <property type="entry name" value="GST_C"/>
</dbReference>
<dbReference type="InterPro" id="IPR045074">
    <property type="entry name" value="GST_C_Tau"/>
</dbReference>
<sequence>MGEVKVIGSFPSLFSCGVQWALKLKGIEFEYFVEDLLNKSPMLLNYNPVHKKVPVLVHNGKAIVESLVILEYIDDTWKENPLLPQDPHERAMARFWAKFADEKCLFGGVWSAFCAEGEAKEKAVESALETLQVIEQELKGKKFFGGETIGYLDLVVGWIPRWLQALEEVGEMKLLDAERFPCLHAWAENWVDLPAIKESLPPLKAVVEYFHASKKYRLSLAAKMGEGEVKLFRTWSSPYGLRITWALKLKGIQYENIDEDLSNKSPLLLMYNPIHKKIPVLLHNGKAIAESAVILEYMDETWKENPILPQCPHERAMARFIAKFGDDKCTAALWRVVTTQGKEQEEAISTSMECLKTLEEWLKGKKYFNGDSIGYADIMLGWIANLVRVVEEILEMKLIDEERFPLLFAWIENLSNLPAIKDSWPPHDKLVSKYRAIRDSLIRGVE</sequence>
<dbReference type="PANTHER" id="PTHR11260:SF762">
    <property type="entry name" value="GLUTATHIONE TRANSFERASE"/>
    <property type="match status" value="1"/>
</dbReference>
<dbReference type="InterPro" id="IPR045073">
    <property type="entry name" value="Omega/Tau-like"/>
</dbReference>
<dbReference type="Pfam" id="PF00043">
    <property type="entry name" value="GST_C"/>
    <property type="match status" value="1"/>
</dbReference>
<dbReference type="SUPFAM" id="SSF47616">
    <property type="entry name" value="GST C-terminal domain-like"/>
    <property type="match status" value="2"/>
</dbReference>
<proteinExistence type="predicted"/>
<dbReference type="PANTHER" id="PTHR11260">
    <property type="entry name" value="GLUTATHIONE S-TRANSFERASE, GST, SUPERFAMILY, GST DOMAIN CONTAINING"/>
    <property type="match status" value="1"/>
</dbReference>
<dbReference type="AlphaFoldDB" id="A0A443NB89"/>
<feature type="domain" description="GST C-terminal" evidence="5">
    <location>
        <begin position="311"/>
        <end position="437"/>
    </location>
</feature>
<evidence type="ECO:0000259" key="4">
    <source>
        <dbReference type="PROSITE" id="PS50404"/>
    </source>
</evidence>
<dbReference type="STRING" id="337451.A0A443NB89"/>
<name>A0A443NB89_9MAGN</name>
<evidence type="ECO:0000256" key="1">
    <source>
        <dbReference type="ARBA" id="ARBA00012452"/>
    </source>
</evidence>
<dbReference type="InterPro" id="IPR040079">
    <property type="entry name" value="Glutathione_S-Trfase"/>
</dbReference>
<dbReference type="GO" id="GO:0005737">
    <property type="term" value="C:cytoplasm"/>
    <property type="evidence" value="ECO:0007669"/>
    <property type="project" value="TreeGrafter"/>
</dbReference>
<dbReference type="Gene3D" id="1.20.1050.10">
    <property type="match status" value="2"/>
</dbReference>
<dbReference type="Gene3D" id="3.40.30.10">
    <property type="entry name" value="Glutaredoxin"/>
    <property type="match status" value="2"/>
</dbReference>
<dbReference type="InterPro" id="IPR010987">
    <property type="entry name" value="Glutathione-S-Trfase_C-like"/>
</dbReference>
<accession>A0A443NB89</accession>
<dbReference type="InterPro" id="IPR036249">
    <property type="entry name" value="Thioredoxin-like_sf"/>
</dbReference>
<reference evidence="6 7" key="1">
    <citation type="journal article" date="2019" name="Nat. Plants">
        <title>Stout camphor tree genome fills gaps in understanding of flowering plant genome evolution.</title>
        <authorList>
            <person name="Chaw S.M."/>
            <person name="Liu Y.C."/>
            <person name="Wu Y.W."/>
            <person name="Wang H.Y."/>
            <person name="Lin C.I."/>
            <person name="Wu C.S."/>
            <person name="Ke H.M."/>
            <person name="Chang L.Y."/>
            <person name="Hsu C.Y."/>
            <person name="Yang H.T."/>
            <person name="Sudianto E."/>
            <person name="Hsu M.H."/>
            <person name="Wu K.P."/>
            <person name="Wang L.N."/>
            <person name="Leebens-Mack J.H."/>
            <person name="Tsai I.J."/>
        </authorList>
    </citation>
    <scope>NUCLEOTIDE SEQUENCE [LARGE SCALE GENOMIC DNA]</scope>
    <source>
        <strain evidence="7">cv. Chaw 1501</strain>
        <tissue evidence="6">Young leaves</tissue>
    </source>
</reference>
<dbReference type="SFLD" id="SFLDG01152">
    <property type="entry name" value="Main.3:_Omega-_and_Tau-like"/>
    <property type="match status" value="2"/>
</dbReference>
<comment type="catalytic activity">
    <reaction evidence="3">
        <text>RX + glutathione = an S-substituted glutathione + a halide anion + H(+)</text>
        <dbReference type="Rhea" id="RHEA:16437"/>
        <dbReference type="ChEBI" id="CHEBI:15378"/>
        <dbReference type="ChEBI" id="CHEBI:16042"/>
        <dbReference type="ChEBI" id="CHEBI:17792"/>
        <dbReference type="ChEBI" id="CHEBI:57925"/>
        <dbReference type="ChEBI" id="CHEBI:90779"/>
        <dbReference type="EC" id="2.5.1.18"/>
    </reaction>
</comment>
<dbReference type="EC" id="2.5.1.18" evidence="1"/>
<dbReference type="InterPro" id="IPR004045">
    <property type="entry name" value="Glutathione_S-Trfase_N"/>
</dbReference>
<dbReference type="GO" id="GO:0004364">
    <property type="term" value="F:glutathione transferase activity"/>
    <property type="evidence" value="ECO:0007669"/>
    <property type="project" value="UniProtKB-EC"/>
</dbReference>
<dbReference type="FunFam" id="1.20.1050.10:FF:000012">
    <property type="entry name" value="Tau class glutathione S-transferase"/>
    <property type="match status" value="2"/>
</dbReference>
<dbReference type="FunFam" id="3.40.30.10:FF:000014">
    <property type="entry name" value="Tau class glutathione S-transferase"/>
    <property type="match status" value="2"/>
</dbReference>
<comment type="caution">
    <text evidence="6">The sequence shown here is derived from an EMBL/GenBank/DDBJ whole genome shotgun (WGS) entry which is preliminary data.</text>
</comment>
<dbReference type="SUPFAM" id="SSF52833">
    <property type="entry name" value="Thioredoxin-like"/>
    <property type="match status" value="2"/>
</dbReference>
<evidence type="ECO:0000259" key="5">
    <source>
        <dbReference type="PROSITE" id="PS50405"/>
    </source>
</evidence>
<dbReference type="PROSITE" id="PS50405">
    <property type="entry name" value="GST_CTER"/>
    <property type="match status" value="2"/>
</dbReference>
<evidence type="ECO:0000313" key="7">
    <source>
        <dbReference type="Proteomes" id="UP000283530"/>
    </source>
</evidence>
<dbReference type="GO" id="GO:0006749">
    <property type="term" value="P:glutathione metabolic process"/>
    <property type="evidence" value="ECO:0007669"/>
    <property type="project" value="InterPro"/>
</dbReference>
<dbReference type="PROSITE" id="PS51257">
    <property type="entry name" value="PROKAR_LIPOPROTEIN"/>
    <property type="match status" value="1"/>
</dbReference>
<evidence type="ECO:0000256" key="2">
    <source>
        <dbReference type="ARBA" id="ARBA00022679"/>
    </source>
</evidence>
<dbReference type="SFLD" id="SFLDG00358">
    <property type="entry name" value="Main_(cytGST)"/>
    <property type="match status" value="2"/>
</dbReference>
<evidence type="ECO:0000256" key="3">
    <source>
        <dbReference type="ARBA" id="ARBA00047960"/>
    </source>
</evidence>
<gene>
    <name evidence="6" type="ORF">CKAN_00417700</name>
</gene>
<organism evidence="6 7">
    <name type="scientific">Cinnamomum micranthum f. kanehirae</name>
    <dbReference type="NCBI Taxonomy" id="337451"/>
    <lineage>
        <taxon>Eukaryota</taxon>
        <taxon>Viridiplantae</taxon>
        <taxon>Streptophyta</taxon>
        <taxon>Embryophyta</taxon>
        <taxon>Tracheophyta</taxon>
        <taxon>Spermatophyta</taxon>
        <taxon>Magnoliopsida</taxon>
        <taxon>Magnoliidae</taxon>
        <taxon>Laurales</taxon>
        <taxon>Lauraceae</taxon>
        <taxon>Cinnamomum</taxon>
    </lineage>
</organism>
<dbReference type="SFLD" id="SFLDS00019">
    <property type="entry name" value="Glutathione_Transferase_(cytos"/>
    <property type="match status" value="2"/>
</dbReference>
<dbReference type="PROSITE" id="PS50404">
    <property type="entry name" value="GST_NTER"/>
    <property type="match status" value="2"/>
</dbReference>
<feature type="domain" description="GST N-terminal" evidence="4">
    <location>
        <begin position="227"/>
        <end position="306"/>
    </location>
</feature>
<dbReference type="OrthoDB" id="4951845at2759"/>